<comment type="caution">
    <text evidence="2">The sequence shown here is derived from an EMBL/GenBank/DDBJ whole genome shotgun (WGS) entry which is preliminary data.</text>
</comment>
<evidence type="ECO:0000313" key="2">
    <source>
        <dbReference type="EMBL" id="RCJ39121.1"/>
    </source>
</evidence>
<dbReference type="SUPFAM" id="SSF88723">
    <property type="entry name" value="PIN domain-like"/>
    <property type="match status" value="1"/>
</dbReference>
<dbReference type="InterPro" id="IPR029060">
    <property type="entry name" value="PIN-like_dom_sf"/>
</dbReference>
<dbReference type="Pfam" id="PF01850">
    <property type="entry name" value="PIN"/>
    <property type="match status" value="1"/>
</dbReference>
<evidence type="ECO:0000313" key="3">
    <source>
        <dbReference type="Proteomes" id="UP000252107"/>
    </source>
</evidence>
<sequence length="161" mass="18223">MSKQYKIYLDACCLNRPFDDQTQSRIYLEAQAVMTILSQCQSATWKLINSSALIAELNQTPDLSRLQNVKKLLDIAKIKVVNSTFIENRAAELQLLGFSSYDATHIASAERSQADVFLTTDDRLFKKAQKNSQLINVLINNPVQWLAEVIQAEESNDENPK</sequence>
<dbReference type="AlphaFoldDB" id="A0A367RTD9"/>
<organism evidence="2 3">
    <name type="scientific">Nostoc minutum NIES-26</name>
    <dbReference type="NCBI Taxonomy" id="1844469"/>
    <lineage>
        <taxon>Bacteria</taxon>
        <taxon>Bacillati</taxon>
        <taxon>Cyanobacteriota</taxon>
        <taxon>Cyanophyceae</taxon>
        <taxon>Nostocales</taxon>
        <taxon>Nostocaceae</taxon>
        <taxon>Nostoc</taxon>
    </lineage>
</organism>
<evidence type="ECO:0000259" key="1">
    <source>
        <dbReference type="Pfam" id="PF01850"/>
    </source>
</evidence>
<dbReference type="EMBL" id="LXQD01000077">
    <property type="protein sequence ID" value="RCJ39121.1"/>
    <property type="molecule type" value="Genomic_DNA"/>
</dbReference>
<feature type="domain" description="PIN" evidence="1">
    <location>
        <begin position="7"/>
        <end position="128"/>
    </location>
</feature>
<reference evidence="2" key="1">
    <citation type="submission" date="2016-04" db="EMBL/GenBank/DDBJ databases">
        <authorList>
            <person name="Tabuchi Yagui T.R."/>
        </authorList>
    </citation>
    <scope>NUCLEOTIDE SEQUENCE [LARGE SCALE GENOMIC DNA]</scope>
    <source>
        <strain evidence="2">NIES-26</strain>
    </source>
</reference>
<dbReference type="InterPro" id="IPR002716">
    <property type="entry name" value="PIN_dom"/>
</dbReference>
<accession>A0A367RTD9</accession>
<protein>
    <submittedName>
        <fullName evidence="2">PIN domain-containing protein</fullName>
    </submittedName>
</protein>
<keyword evidence="3" id="KW-1185">Reference proteome</keyword>
<dbReference type="Proteomes" id="UP000252107">
    <property type="component" value="Unassembled WGS sequence"/>
</dbReference>
<name>A0A367RTD9_9NOSO</name>
<gene>
    <name evidence="2" type="ORF">A6770_38945</name>
</gene>
<dbReference type="Gene3D" id="3.40.50.1010">
    <property type="entry name" value="5'-nuclease"/>
    <property type="match status" value="1"/>
</dbReference>
<proteinExistence type="predicted"/>